<accession>A0ABP0XNR6</accession>
<dbReference type="SUPFAM" id="SSF68923">
    <property type="entry name" value="PEP carboxykinase N-terminal domain"/>
    <property type="match status" value="1"/>
</dbReference>
<dbReference type="EMBL" id="OZ021735">
    <property type="protein sequence ID" value="CAK9309056.1"/>
    <property type="molecule type" value="Genomic_DNA"/>
</dbReference>
<dbReference type="Pfam" id="PF01293">
    <property type="entry name" value="PEPCK_ATP"/>
    <property type="match status" value="1"/>
</dbReference>
<comment type="similarity">
    <text evidence="2">Belongs to the phosphoenolpyruvate carboxykinase (ATP) family.</text>
</comment>
<name>A0ABP0XNR6_9ROSI</name>
<evidence type="ECO:0000256" key="6">
    <source>
        <dbReference type="ARBA" id="ARBA00023239"/>
    </source>
</evidence>
<dbReference type="Gene3D" id="3.90.228.20">
    <property type="match status" value="1"/>
</dbReference>
<proteinExistence type="inferred from homology"/>
<sequence length="548" mass="59910">MVIDLSVIHVNVLCQDGIPIARIMVVIGFFEGFSMVVMQMEQIVPSINGEPAEVGYNRWSHAFCINKRYILMTTNTYESLHELRISQSKLDDGYGRHFLARFHSQPNLNEELRTSEQVILRTKRNETPLLERMIATFLARSPFSRSNSSQSFLRLSRCGGSSRSYGLNCALAGKGVLVLDKVFQNLKSSELFQKGATVAEFLSGFPIHVRGHAVRGSSEISKPQFTKLLKQVTSHISSISNIYVHDGAIGPRSNCNVKIRMISDGPSSVLAFSNIIWETPSRAISHDSCPLTVYAAESISPGVGNSIGLGTGGDDGFIAADIERSMLILCGRAFLDVNGTKETLVALSEPVISARGGLPLPARLLISGDSVVLLFAPEDIVQIFAAFLISRDAGVILSSEDVMPFFRIGNTNTSDPNLYKLPSAIVLITSDDSRTIPSASKLSPGQAAYHFLAGYQNGKFMPAFHKGPSSIDPLEMAKALMCMLKEQQIPSFLVNAKGAESGKELVTLVESTLSMNIPPFQVRGGEIKRRYKSFLGGKYQQLPEDFSF</sequence>
<dbReference type="SUPFAM" id="SSF53795">
    <property type="entry name" value="PEP carboxykinase-like"/>
    <property type="match status" value="1"/>
</dbReference>
<dbReference type="InterPro" id="IPR008210">
    <property type="entry name" value="PEP_carboxykinase_N"/>
</dbReference>
<dbReference type="EC" id="4.1.1.49" evidence="3"/>
<evidence type="ECO:0000313" key="8">
    <source>
        <dbReference type="EMBL" id="CAK9309056.1"/>
    </source>
</evidence>
<organism evidence="8 9">
    <name type="scientific">Citrullus colocynthis</name>
    <name type="common">colocynth</name>
    <dbReference type="NCBI Taxonomy" id="252529"/>
    <lineage>
        <taxon>Eukaryota</taxon>
        <taxon>Viridiplantae</taxon>
        <taxon>Streptophyta</taxon>
        <taxon>Embryophyta</taxon>
        <taxon>Tracheophyta</taxon>
        <taxon>Spermatophyta</taxon>
        <taxon>Magnoliopsida</taxon>
        <taxon>eudicotyledons</taxon>
        <taxon>Gunneridae</taxon>
        <taxon>Pentapetalae</taxon>
        <taxon>rosids</taxon>
        <taxon>fabids</taxon>
        <taxon>Cucurbitales</taxon>
        <taxon>Cucurbitaceae</taxon>
        <taxon>Benincaseae</taxon>
        <taxon>Citrullus</taxon>
    </lineage>
</organism>
<evidence type="ECO:0000256" key="2">
    <source>
        <dbReference type="ARBA" id="ARBA00006052"/>
    </source>
</evidence>
<reference evidence="8 9" key="1">
    <citation type="submission" date="2024-03" db="EMBL/GenBank/DDBJ databases">
        <authorList>
            <person name="Gkanogiannis A."/>
            <person name="Becerra Lopez-Lavalle L."/>
        </authorList>
    </citation>
    <scope>NUCLEOTIDE SEQUENCE [LARGE SCALE GENOMIC DNA]</scope>
</reference>
<evidence type="ECO:0000256" key="5">
    <source>
        <dbReference type="ARBA" id="ARBA00022840"/>
    </source>
</evidence>
<evidence type="ECO:0000256" key="3">
    <source>
        <dbReference type="ARBA" id="ARBA00012363"/>
    </source>
</evidence>
<dbReference type="PANTHER" id="PTHR30031:SF2">
    <property type="entry name" value="PHOSPHOENOLPYRUVATE CARBOXYKINASE (ATP)"/>
    <property type="match status" value="1"/>
</dbReference>
<evidence type="ECO:0000256" key="1">
    <source>
        <dbReference type="ARBA" id="ARBA00004742"/>
    </source>
</evidence>
<comment type="catalytic activity">
    <reaction evidence="7">
        <text>oxaloacetate + ATP = phosphoenolpyruvate + ADP + CO2</text>
        <dbReference type="Rhea" id="RHEA:18617"/>
        <dbReference type="ChEBI" id="CHEBI:16452"/>
        <dbReference type="ChEBI" id="CHEBI:16526"/>
        <dbReference type="ChEBI" id="CHEBI:30616"/>
        <dbReference type="ChEBI" id="CHEBI:58702"/>
        <dbReference type="ChEBI" id="CHEBI:456216"/>
        <dbReference type="EC" id="4.1.1.49"/>
    </reaction>
</comment>
<keyword evidence="9" id="KW-1185">Reference proteome</keyword>
<keyword evidence="6" id="KW-0456">Lyase</keyword>
<evidence type="ECO:0000313" key="9">
    <source>
        <dbReference type="Proteomes" id="UP001642487"/>
    </source>
</evidence>
<dbReference type="Gene3D" id="3.40.449.10">
    <property type="entry name" value="Phosphoenolpyruvate Carboxykinase, domain 1"/>
    <property type="match status" value="1"/>
</dbReference>
<evidence type="ECO:0000256" key="4">
    <source>
        <dbReference type="ARBA" id="ARBA00022741"/>
    </source>
</evidence>
<gene>
    <name evidence="8" type="ORF">CITCOLO1_LOCUS581</name>
</gene>
<protein>
    <recommendedName>
        <fullName evidence="3">phosphoenolpyruvate carboxykinase (ATP)</fullName>
        <ecNumber evidence="3">4.1.1.49</ecNumber>
    </recommendedName>
</protein>
<dbReference type="InterPro" id="IPR013035">
    <property type="entry name" value="PEP_carboxykinase_C"/>
</dbReference>
<dbReference type="PANTHER" id="PTHR30031">
    <property type="entry name" value="PHOSPHOENOLPYRUVATE CARBOXYKINASE ATP"/>
    <property type="match status" value="1"/>
</dbReference>
<comment type="pathway">
    <text evidence="1">Carbohydrate biosynthesis; gluconeogenesis.</text>
</comment>
<keyword evidence="4" id="KW-0547">Nucleotide-binding</keyword>
<dbReference type="Proteomes" id="UP001642487">
    <property type="component" value="Chromosome 1"/>
</dbReference>
<keyword evidence="5" id="KW-0067">ATP-binding</keyword>
<dbReference type="InterPro" id="IPR001272">
    <property type="entry name" value="PEP_carboxykinase_ATP"/>
</dbReference>
<evidence type="ECO:0000256" key="7">
    <source>
        <dbReference type="ARBA" id="ARBA00047371"/>
    </source>
</evidence>